<keyword evidence="2" id="KW-1185">Reference proteome</keyword>
<proteinExistence type="predicted"/>
<gene>
    <name evidence="1" type="ORF">Tcan_01818</name>
</gene>
<dbReference type="Proteomes" id="UP000031036">
    <property type="component" value="Unassembled WGS sequence"/>
</dbReference>
<comment type="caution">
    <text evidence="1">The sequence shown here is derived from an EMBL/GenBank/DDBJ whole genome shotgun (WGS) entry which is preliminary data.</text>
</comment>
<evidence type="ECO:0000313" key="2">
    <source>
        <dbReference type="Proteomes" id="UP000031036"/>
    </source>
</evidence>
<sequence>SINLSIGKRSVGVKRKLSNDCCLCCTKDGFYCRNGRTSRFTLFLTRDAEVVRIYSTVLSSFKMWKGNGIKQSLFTRRLNGPFCCYETPCFIKEQSNRFSTDLLGASAVCAYRNAWVVYNDEYKCDILIFINI</sequence>
<name>A0A0B2VPU7_TOXCA</name>
<organism evidence="1 2">
    <name type="scientific">Toxocara canis</name>
    <name type="common">Canine roundworm</name>
    <dbReference type="NCBI Taxonomy" id="6265"/>
    <lineage>
        <taxon>Eukaryota</taxon>
        <taxon>Metazoa</taxon>
        <taxon>Ecdysozoa</taxon>
        <taxon>Nematoda</taxon>
        <taxon>Chromadorea</taxon>
        <taxon>Rhabditida</taxon>
        <taxon>Spirurina</taxon>
        <taxon>Ascaridomorpha</taxon>
        <taxon>Ascaridoidea</taxon>
        <taxon>Toxocaridae</taxon>
        <taxon>Toxocara</taxon>
    </lineage>
</organism>
<protein>
    <submittedName>
        <fullName evidence="1">Uncharacterized protein</fullName>
    </submittedName>
</protein>
<accession>A0A0B2VPU7</accession>
<dbReference type="AlphaFoldDB" id="A0A0B2VPU7"/>
<feature type="non-terminal residue" evidence="1">
    <location>
        <position position="1"/>
    </location>
</feature>
<reference evidence="1 2" key="1">
    <citation type="submission" date="2014-11" db="EMBL/GenBank/DDBJ databases">
        <title>Genetic blueprint of the zoonotic pathogen Toxocara canis.</title>
        <authorList>
            <person name="Zhu X.-Q."/>
            <person name="Korhonen P.K."/>
            <person name="Cai H."/>
            <person name="Young N.D."/>
            <person name="Nejsum P."/>
            <person name="von Samson-Himmelstjerna G."/>
            <person name="Boag P.R."/>
            <person name="Tan P."/>
            <person name="Li Q."/>
            <person name="Min J."/>
            <person name="Yang Y."/>
            <person name="Wang X."/>
            <person name="Fang X."/>
            <person name="Hall R.S."/>
            <person name="Hofmann A."/>
            <person name="Sternberg P.W."/>
            <person name="Jex A.R."/>
            <person name="Gasser R.B."/>
        </authorList>
    </citation>
    <scope>NUCLEOTIDE SEQUENCE [LARGE SCALE GENOMIC DNA]</scope>
    <source>
        <strain evidence="1">PN_DK_2014</strain>
    </source>
</reference>
<feature type="non-terminal residue" evidence="1">
    <location>
        <position position="132"/>
    </location>
</feature>
<evidence type="ECO:0000313" key="1">
    <source>
        <dbReference type="EMBL" id="KHN85556.1"/>
    </source>
</evidence>
<dbReference type="EMBL" id="JPKZ01000759">
    <property type="protein sequence ID" value="KHN85556.1"/>
    <property type="molecule type" value="Genomic_DNA"/>
</dbReference>